<dbReference type="EMBL" id="JAPCWZ010000006">
    <property type="protein sequence ID" value="KAK8859976.1"/>
    <property type="molecule type" value="Genomic_DNA"/>
</dbReference>
<dbReference type="Proteomes" id="UP001390339">
    <property type="component" value="Unassembled WGS sequence"/>
</dbReference>
<evidence type="ECO:0000313" key="2">
    <source>
        <dbReference type="EMBL" id="KAK8859976.1"/>
    </source>
</evidence>
<evidence type="ECO:0008006" key="4">
    <source>
        <dbReference type="Google" id="ProtNLM"/>
    </source>
</evidence>
<accession>A0ABR2IAY2</accession>
<feature type="region of interest" description="Disordered" evidence="1">
    <location>
        <begin position="56"/>
        <end position="109"/>
    </location>
</feature>
<evidence type="ECO:0000313" key="3">
    <source>
        <dbReference type="Proteomes" id="UP001390339"/>
    </source>
</evidence>
<protein>
    <recommendedName>
        <fullName evidence="4">C2H2-type domain-containing protein</fullName>
    </recommendedName>
</protein>
<organism evidence="2 3">
    <name type="scientific">Apiospora arundinis</name>
    <dbReference type="NCBI Taxonomy" id="335852"/>
    <lineage>
        <taxon>Eukaryota</taxon>
        <taxon>Fungi</taxon>
        <taxon>Dikarya</taxon>
        <taxon>Ascomycota</taxon>
        <taxon>Pezizomycotina</taxon>
        <taxon>Sordariomycetes</taxon>
        <taxon>Xylariomycetidae</taxon>
        <taxon>Amphisphaeriales</taxon>
        <taxon>Apiosporaceae</taxon>
        <taxon>Apiospora</taxon>
    </lineage>
</organism>
<keyword evidence="3" id="KW-1185">Reference proteome</keyword>
<proteinExistence type="predicted"/>
<sequence length="164" mass="18217">MAPLHITGNGHGSTNNGAVDANHACTTCHKVFSSRRNLFHLSATLKDNEQAKADRAGQKAIQYYPIEQTNTSTEIMDDNPTSSEERDDGSSDSDVGSDKPTDGGALSSTSLQYEQRIAHLEEQIAEERDGHFMEIEDLHKMYKSKRQNNKMVIKELRALIAKPE</sequence>
<reference evidence="2 3" key="1">
    <citation type="journal article" date="2024" name="IMA Fungus">
        <title>Apiospora arundinis, a panoply of carbohydrate-active enzymes and secondary metabolites.</title>
        <authorList>
            <person name="Sorensen T."/>
            <person name="Petersen C."/>
            <person name="Muurmann A.T."/>
            <person name="Christiansen J.V."/>
            <person name="Brundto M.L."/>
            <person name="Overgaard C.K."/>
            <person name="Boysen A.T."/>
            <person name="Wollenberg R.D."/>
            <person name="Larsen T.O."/>
            <person name="Sorensen J.L."/>
            <person name="Nielsen K.L."/>
            <person name="Sondergaard T.E."/>
        </authorList>
    </citation>
    <scope>NUCLEOTIDE SEQUENCE [LARGE SCALE GENOMIC DNA]</scope>
    <source>
        <strain evidence="2 3">AAU 773</strain>
    </source>
</reference>
<comment type="caution">
    <text evidence="2">The sequence shown here is derived from an EMBL/GenBank/DDBJ whole genome shotgun (WGS) entry which is preliminary data.</text>
</comment>
<name>A0ABR2IAY2_9PEZI</name>
<gene>
    <name evidence="2" type="ORF">PGQ11_010710</name>
</gene>
<evidence type="ECO:0000256" key="1">
    <source>
        <dbReference type="SAM" id="MobiDB-lite"/>
    </source>
</evidence>